<evidence type="ECO:0000313" key="1">
    <source>
        <dbReference type="EMBL" id="QJA77831.1"/>
    </source>
</evidence>
<reference evidence="1" key="1">
    <citation type="submission" date="2020-03" db="EMBL/GenBank/DDBJ databases">
        <title>The deep terrestrial virosphere.</title>
        <authorList>
            <person name="Holmfeldt K."/>
            <person name="Nilsson E."/>
            <person name="Simone D."/>
            <person name="Lopez-Fernandez M."/>
            <person name="Wu X."/>
            <person name="de Brujin I."/>
            <person name="Lundin D."/>
            <person name="Andersson A."/>
            <person name="Bertilsson S."/>
            <person name="Dopson M."/>
        </authorList>
    </citation>
    <scope>NUCLEOTIDE SEQUENCE</scope>
    <source>
        <strain evidence="1">MM415A01206</strain>
    </source>
</reference>
<dbReference type="AlphaFoldDB" id="A0A6M3K7W0"/>
<gene>
    <name evidence="1" type="ORF">MM415A01206_0007</name>
</gene>
<sequence length="71" mass="8186">MAKGLLDSFDGFNSFDSRKIFRSSEEAHEYIEEFKGIVTGANLTLEEKLNDLFLLKDDDNLVVFIRELELV</sequence>
<accession>A0A6M3K7W0</accession>
<proteinExistence type="predicted"/>
<organism evidence="1">
    <name type="scientific">viral metagenome</name>
    <dbReference type="NCBI Taxonomy" id="1070528"/>
    <lineage>
        <taxon>unclassified sequences</taxon>
        <taxon>metagenomes</taxon>
        <taxon>organismal metagenomes</taxon>
    </lineage>
</organism>
<protein>
    <submittedName>
        <fullName evidence="1">Uncharacterized protein</fullName>
    </submittedName>
</protein>
<dbReference type="EMBL" id="MT142305">
    <property type="protein sequence ID" value="QJA77831.1"/>
    <property type="molecule type" value="Genomic_DNA"/>
</dbReference>
<name>A0A6M3K7W0_9ZZZZ</name>